<reference evidence="3" key="1">
    <citation type="submission" date="2017-02" db="UniProtKB">
        <authorList>
            <consortium name="WormBaseParasite"/>
        </authorList>
    </citation>
    <scope>IDENTIFICATION</scope>
</reference>
<keyword evidence="2" id="KW-1185">Reference proteome</keyword>
<accession>A0A0R3TI75</accession>
<dbReference type="WBParaSite" id="HNAJ_0000676601-mRNA-1">
    <property type="protein sequence ID" value="HNAJ_0000676601-mRNA-1"/>
    <property type="gene ID" value="HNAJ_0000676601"/>
</dbReference>
<dbReference type="Proteomes" id="UP000278807">
    <property type="component" value="Unassembled WGS sequence"/>
</dbReference>
<evidence type="ECO:0000313" key="2">
    <source>
        <dbReference type="Proteomes" id="UP000278807"/>
    </source>
</evidence>
<protein>
    <submittedName>
        <fullName evidence="3">Secreted protein</fullName>
    </submittedName>
</protein>
<gene>
    <name evidence="1" type="ORF">HNAJ_LOCUS6762</name>
</gene>
<dbReference type="OrthoDB" id="382863at2759"/>
<evidence type="ECO:0000313" key="1">
    <source>
        <dbReference type="EMBL" id="VDO02622.1"/>
    </source>
</evidence>
<dbReference type="EMBL" id="UZAE01008301">
    <property type="protein sequence ID" value="VDO02622.1"/>
    <property type="molecule type" value="Genomic_DNA"/>
</dbReference>
<organism evidence="3">
    <name type="scientific">Rodentolepis nana</name>
    <name type="common">Dwarf tapeworm</name>
    <name type="synonym">Hymenolepis nana</name>
    <dbReference type="NCBI Taxonomy" id="102285"/>
    <lineage>
        <taxon>Eukaryota</taxon>
        <taxon>Metazoa</taxon>
        <taxon>Spiralia</taxon>
        <taxon>Lophotrochozoa</taxon>
        <taxon>Platyhelminthes</taxon>
        <taxon>Cestoda</taxon>
        <taxon>Eucestoda</taxon>
        <taxon>Cyclophyllidea</taxon>
        <taxon>Hymenolepididae</taxon>
        <taxon>Rodentolepis</taxon>
    </lineage>
</organism>
<reference evidence="1 2" key="2">
    <citation type="submission" date="2018-11" db="EMBL/GenBank/DDBJ databases">
        <authorList>
            <consortium name="Pathogen Informatics"/>
        </authorList>
    </citation>
    <scope>NUCLEOTIDE SEQUENCE [LARGE SCALE GENOMIC DNA]</scope>
</reference>
<sequence>MAVFLLPSISGFPSLSIGLDTESGGSSPFPPLGYIEGMWVECILSICEGVLPSSRVRYVSAMSESATVHCFSVVRALSSLNLEVWKAGYVGECHCPLFLLWGYIGECHCPLFLLCYIEECHCPLFLILGPPGMSESATVHYFS</sequence>
<dbReference type="AlphaFoldDB" id="A0A0R3TI75"/>
<name>A0A0R3TI75_RODNA</name>
<evidence type="ECO:0000313" key="3">
    <source>
        <dbReference type="WBParaSite" id="HNAJ_0000676601-mRNA-1"/>
    </source>
</evidence>
<proteinExistence type="predicted"/>